<dbReference type="GO" id="GO:0030414">
    <property type="term" value="F:peptidase inhibitor activity"/>
    <property type="evidence" value="ECO:0007669"/>
    <property type="project" value="UniProtKB-KW"/>
</dbReference>
<evidence type="ECO:0000259" key="3">
    <source>
        <dbReference type="Pfam" id="PF09394"/>
    </source>
</evidence>
<keyword evidence="5" id="KW-1185">Reference proteome</keyword>
<evidence type="ECO:0000313" key="4">
    <source>
        <dbReference type="EMBL" id="MFD2233634.1"/>
    </source>
</evidence>
<dbReference type="Gene3D" id="2.60.40.2020">
    <property type="match status" value="1"/>
</dbReference>
<dbReference type="Pfam" id="PF09394">
    <property type="entry name" value="Inhibitor_I42"/>
    <property type="match status" value="1"/>
</dbReference>
<evidence type="ECO:0000256" key="2">
    <source>
        <dbReference type="ARBA" id="ARBA00022704"/>
    </source>
</evidence>
<evidence type="ECO:0000256" key="1">
    <source>
        <dbReference type="ARBA" id="ARBA00022690"/>
    </source>
</evidence>
<sequence>MNASEKTVVASHVFSIPLPSHDGTGFVWGVSHLIGPVVLVGVTARPALTQVGGATITTFTFFAAKAGEAEVTFELIRPWGQGEVADTRKVHIKVAAATDTAMEAAAGLDSFPALAFAECEGEHAGQVSLPSRHNCIAEYAVFPGEKAAGCVLKYGFPIHPLYAVRPPTGQLYNVPPPFDSSGPIIARYMAQPPAGK</sequence>
<dbReference type="InterPro" id="IPR036331">
    <property type="entry name" value="Chagasin-like_sf"/>
</dbReference>
<name>A0ABW5C8J1_9PROT</name>
<protein>
    <submittedName>
        <fullName evidence="4">Protease inhibitor I42 family protein</fullName>
    </submittedName>
</protein>
<dbReference type="SUPFAM" id="SSF141066">
    <property type="entry name" value="ICP-like"/>
    <property type="match status" value="1"/>
</dbReference>
<dbReference type="Proteomes" id="UP001597296">
    <property type="component" value="Unassembled WGS sequence"/>
</dbReference>
<organism evidence="4 5">
    <name type="scientific">Phaeospirillum tilakii</name>
    <dbReference type="NCBI Taxonomy" id="741673"/>
    <lineage>
        <taxon>Bacteria</taxon>
        <taxon>Pseudomonadati</taxon>
        <taxon>Pseudomonadota</taxon>
        <taxon>Alphaproteobacteria</taxon>
        <taxon>Rhodospirillales</taxon>
        <taxon>Rhodospirillaceae</taxon>
        <taxon>Phaeospirillum</taxon>
    </lineage>
</organism>
<gene>
    <name evidence="4" type="ORF">ACFSNB_07445</name>
</gene>
<keyword evidence="2" id="KW-0789">Thiol protease inhibitor</keyword>
<proteinExistence type="predicted"/>
<feature type="domain" description="Proteinase inhibitor I42 chagasin" evidence="3">
    <location>
        <begin position="12"/>
        <end position="94"/>
    </location>
</feature>
<dbReference type="RefSeq" id="WP_377315461.1">
    <property type="nucleotide sequence ID" value="NZ_JBHUIY010000011.1"/>
</dbReference>
<dbReference type="InterPro" id="IPR018990">
    <property type="entry name" value="Prot_inh_I42_chagasin"/>
</dbReference>
<evidence type="ECO:0000313" key="5">
    <source>
        <dbReference type="Proteomes" id="UP001597296"/>
    </source>
</evidence>
<comment type="caution">
    <text evidence="4">The sequence shown here is derived from an EMBL/GenBank/DDBJ whole genome shotgun (WGS) entry which is preliminary data.</text>
</comment>
<dbReference type="EMBL" id="JBHUIY010000011">
    <property type="protein sequence ID" value="MFD2233634.1"/>
    <property type="molecule type" value="Genomic_DNA"/>
</dbReference>
<accession>A0ABW5C8J1</accession>
<keyword evidence="1 4" id="KW-0646">Protease inhibitor</keyword>
<reference evidence="5" key="1">
    <citation type="journal article" date="2019" name="Int. J. Syst. Evol. Microbiol.">
        <title>The Global Catalogue of Microorganisms (GCM) 10K type strain sequencing project: providing services to taxonomists for standard genome sequencing and annotation.</title>
        <authorList>
            <consortium name="The Broad Institute Genomics Platform"/>
            <consortium name="The Broad Institute Genome Sequencing Center for Infectious Disease"/>
            <person name="Wu L."/>
            <person name="Ma J."/>
        </authorList>
    </citation>
    <scope>NUCLEOTIDE SEQUENCE [LARGE SCALE GENOMIC DNA]</scope>
    <source>
        <strain evidence="5">KCTC 15012</strain>
    </source>
</reference>